<dbReference type="InterPro" id="IPR000600">
    <property type="entry name" value="ROK"/>
</dbReference>
<organism evidence="2">
    <name type="scientific">Ignisphaera aggregans</name>
    <dbReference type="NCBI Taxonomy" id="334771"/>
    <lineage>
        <taxon>Archaea</taxon>
        <taxon>Thermoproteota</taxon>
        <taxon>Thermoprotei</taxon>
        <taxon>Desulfurococcales</taxon>
        <taxon>Desulfurococcaceae</taxon>
        <taxon>Ignisphaera</taxon>
    </lineage>
</organism>
<dbReference type="AlphaFoldDB" id="A0A7J3MY94"/>
<dbReference type="SUPFAM" id="SSF53067">
    <property type="entry name" value="Actin-like ATPase domain"/>
    <property type="match status" value="1"/>
</dbReference>
<dbReference type="GO" id="GO:0008761">
    <property type="term" value="F:UDP-N-acetylglucosamine 2-epimerase activity"/>
    <property type="evidence" value="ECO:0007669"/>
    <property type="project" value="TreeGrafter"/>
</dbReference>
<evidence type="ECO:0000313" key="1">
    <source>
        <dbReference type="EMBL" id="HFQ78199.1"/>
    </source>
</evidence>
<accession>A0A7J3MY94</accession>
<dbReference type="EMBL" id="DTAU01000015">
    <property type="protein sequence ID" value="HFQ78199.1"/>
    <property type="molecule type" value="Genomic_DNA"/>
</dbReference>
<dbReference type="InterPro" id="IPR043129">
    <property type="entry name" value="ATPase_NBD"/>
</dbReference>
<name>A0A7J3MY94_9CREN</name>
<comment type="caution">
    <text evidence="2">The sequence shown here is derived from an EMBL/GenBank/DDBJ whole genome shotgun (WGS) entry which is preliminary data.</text>
</comment>
<evidence type="ECO:0000313" key="2">
    <source>
        <dbReference type="EMBL" id="HGT98436.1"/>
    </source>
</evidence>
<dbReference type="Pfam" id="PF00480">
    <property type="entry name" value="ROK"/>
    <property type="match status" value="1"/>
</dbReference>
<dbReference type="GO" id="GO:0009384">
    <property type="term" value="F:N-acylmannosamine kinase activity"/>
    <property type="evidence" value="ECO:0007669"/>
    <property type="project" value="TreeGrafter"/>
</dbReference>
<gene>
    <name evidence="1" type="ORF">ENT99_00655</name>
    <name evidence="2" type="ORF">ENU64_03300</name>
</gene>
<dbReference type="EMBL" id="DTDH01000094">
    <property type="protein sequence ID" value="HGT98436.1"/>
    <property type="molecule type" value="Genomic_DNA"/>
</dbReference>
<proteinExistence type="predicted"/>
<reference evidence="2" key="1">
    <citation type="journal article" date="2020" name="mSystems">
        <title>Genome- and Community-Level Interaction Insights into Carbon Utilization and Element Cycling Functions of Hydrothermarchaeota in Hydrothermal Sediment.</title>
        <authorList>
            <person name="Zhou Z."/>
            <person name="Liu Y."/>
            <person name="Xu W."/>
            <person name="Pan J."/>
            <person name="Luo Z.H."/>
            <person name="Li M."/>
        </authorList>
    </citation>
    <scope>NUCLEOTIDE SEQUENCE [LARGE SCALE GENOMIC DNA]</scope>
    <source>
        <strain evidence="1">SpSt-629</strain>
        <strain evidence="2">SpSt-688</strain>
    </source>
</reference>
<protein>
    <submittedName>
        <fullName evidence="2">ROK family protein</fullName>
    </submittedName>
</protein>
<dbReference type="CDD" id="cd24063">
    <property type="entry name" value="ASKHA_NBD_ROK_ApGLK-like"/>
    <property type="match status" value="1"/>
</dbReference>
<dbReference type="PANTHER" id="PTHR18964">
    <property type="entry name" value="ROK (REPRESSOR, ORF, KINASE) FAMILY"/>
    <property type="match status" value="1"/>
</dbReference>
<dbReference type="Gene3D" id="3.30.420.40">
    <property type="match status" value="2"/>
</dbReference>
<dbReference type="PANTHER" id="PTHR18964:SF149">
    <property type="entry name" value="BIFUNCTIONAL UDP-N-ACETYLGLUCOSAMINE 2-EPIMERASE_N-ACETYLMANNOSAMINE KINASE"/>
    <property type="match status" value="1"/>
</dbReference>
<sequence>MGYVIGVDIGGTWIRIALASKDGSITKRYTMSTPREGDRYTIANTIAEIIWNRFSGYVQDIEAIGIGTAGPLDLPKGTVIGAPNIPIHVFELGKPLIEEFKKPVIVANDCIAAVWGEKLFGLGRDKSNIVYITLSTGIGGGIIVNDILLLGKMGNAHEVGHMVIDVEGRMECGCGGRGHWEAYAGGANIPRFASNIIRDSELDVEEKGSPIYRAFIEQKLTSEMIYREASKGDKLALKIVNEINKYNIAGFENVINAYDPEIVTVGGAIALKNPQTLVVEPIRRGIENSKGVVTHRPRIELTSLGEDIVLIGAVALAVNPPRNLISMLKYLEQL</sequence>